<organism evidence="1 2">
    <name type="scientific">Plutella xylostella</name>
    <name type="common">Diamondback moth</name>
    <name type="synonym">Plutella maculipennis</name>
    <dbReference type="NCBI Taxonomy" id="51655"/>
    <lineage>
        <taxon>Eukaryota</taxon>
        <taxon>Metazoa</taxon>
        <taxon>Ecdysozoa</taxon>
        <taxon>Arthropoda</taxon>
        <taxon>Hexapoda</taxon>
        <taxon>Insecta</taxon>
        <taxon>Pterygota</taxon>
        <taxon>Neoptera</taxon>
        <taxon>Endopterygota</taxon>
        <taxon>Lepidoptera</taxon>
        <taxon>Glossata</taxon>
        <taxon>Ditrysia</taxon>
        <taxon>Yponomeutoidea</taxon>
        <taxon>Plutellidae</taxon>
        <taxon>Plutella</taxon>
    </lineage>
</organism>
<dbReference type="AlphaFoldDB" id="A0A8S4DYT6"/>
<protein>
    <submittedName>
        <fullName evidence="1">(diamondback moth) hypothetical protein</fullName>
    </submittedName>
</protein>
<reference evidence="1" key="1">
    <citation type="submission" date="2020-11" db="EMBL/GenBank/DDBJ databases">
        <authorList>
            <person name="Whiteford S."/>
        </authorList>
    </citation>
    <scope>NUCLEOTIDE SEQUENCE</scope>
</reference>
<evidence type="ECO:0000313" key="2">
    <source>
        <dbReference type="Proteomes" id="UP000653454"/>
    </source>
</evidence>
<dbReference type="Gene3D" id="3.15.10.30">
    <property type="entry name" value="Haemolymph juvenile hormone binding protein"/>
    <property type="match status" value="1"/>
</dbReference>
<proteinExistence type="predicted"/>
<gene>
    <name evidence="1" type="ORF">PLXY2_LOCUS3793</name>
</gene>
<dbReference type="Proteomes" id="UP000653454">
    <property type="component" value="Unassembled WGS sequence"/>
</dbReference>
<comment type="caution">
    <text evidence="1">The sequence shown here is derived from an EMBL/GenBank/DDBJ whole genome shotgun (WGS) entry which is preliminary data.</text>
</comment>
<keyword evidence="2" id="KW-1185">Reference proteome</keyword>
<sequence length="121" mass="13450">MKGDVFHVVPLAGKGKIGLTVTELKFWGTLYLKQSKNGKSILIDKLGDDTHFSIAKITSTTEFDGNIDEIFNAIIEDTLADYLTRFNGVIVNTFAADFVETLNSVLGLYETWRLIAAIIYD</sequence>
<name>A0A8S4DYT6_PLUXY</name>
<dbReference type="InterPro" id="IPR038606">
    <property type="entry name" value="To_sf"/>
</dbReference>
<evidence type="ECO:0000313" key="1">
    <source>
        <dbReference type="EMBL" id="CAG9108012.1"/>
    </source>
</evidence>
<dbReference type="EMBL" id="CAJHNJ030000010">
    <property type="protein sequence ID" value="CAG9108012.1"/>
    <property type="molecule type" value="Genomic_DNA"/>
</dbReference>
<dbReference type="InterPro" id="IPR010562">
    <property type="entry name" value="Haemolymph_juvenile_hormone-bd"/>
</dbReference>
<dbReference type="Pfam" id="PF06585">
    <property type="entry name" value="JHBP"/>
    <property type="match status" value="1"/>
</dbReference>
<accession>A0A8S4DYT6</accession>